<comment type="similarity">
    <text evidence="1">Belongs to the bacterial solute-binding protein 1 family.</text>
</comment>
<feature type="transmembrane region" description="Helical" evidence="5">
    <location>
        <begin position="518"/>
        <end position="537"/>
    </location>
</feature>
<dbReference type="SUPFAM" id="SSF53850">
    <property type="entry name" value="Periplasmic binding protein-like II"/>
    <property type="match status" value="1"/>
</dbReference>
<organism evidence="7 8">
    <name type="scientific">Neocallimastix californiae</name>
    <dbReference type="NCBI Taxonomy" id="1754190"/>
    <lineage>
        <taxon>Eukaryota</taxon>
        <taxon>Fungi</taxon>
        <taxon>Fungi incertae sedis</taxon>
        <taxon>Chytridiomycota</taxon>
        <taxon>Chytridiomycota incertae sedis</taxon>
        <taxon>Neocallimastigomycetes</taxon>
        <taxon>Neocallimastigales</taxon>
        <taxon>Neocallimastigaceae</taxon>
        <taxon>Neocallimastix</taxon>
    </lineage>
</organism>
<dbReference type="STRING" id="1754190.A0A1Y2AEF9"/>
<gene>
    <name evidence="7" type="ORF">LY90DRAFT_676506</name>
</gene>
<reference evidence="7 8" key="1">
    <citation type="submission" date="2016-08" db="EMBL/GenBank/DDBJ databases">
        <title>A Parts List for Fungal Cellulosomes Revealed by Comparative Genomics.</title>
        <authorList>
            <consortium name="DOE Joint Genome Institute"/>
            <person name="Haitjema C.H."/>
            <person name="Gilmore S.P."/>
            <person name="Henske J.K."/>
            <person name="Solomon K.V."/>
            <person name="De Groot R."/>
            <person name="Kuo A."/>
            <person name="Mondo S.J."/>
            <person name="Salamov A.A."/>
            <person name="Labutti K."/>
            <person name="Zhao Z."/>
            <person name="Chiniquy J."/>
            <person name="Barry K."/>
            <person name="Brewer H.M."/>
            <person name="Purvine S.O."/>
            <person name="Wright A.T."/>
            <person name="Boxma B."/>
            <person name="Van Alen T."/>
            <person name="Hackstein J.H."/>
            <person name="Baker S.E."/>
            <person name="Grigoriev I.V."/>
            <person name="O'Malley M.A."/>
        </authorList>
    </citation>
    <scope>NUCLEOTIDE SEQUENCE [LARGE SCALE GENOMIC DNA]</scope>
    <source>
        <strain evidence="7 8">G1</strain>
    </source>
</reference>
<evidence type="ECO:0000256" key="4">
    <source>
        <dbReference type="SAM" id="MobiDB-lite"/>
    </source>
</evidence>
<feature type="transmembrane region" description="Helical" evidence="5">
    <location>
        <begin position="412"/>
        <end position="436"/>
    </location>
</feature>
<feature type="chain" id="PRO_5012485933" evidence="6">
    <location>
        <begin position="18"/>
        <end position="764"/>
    </location>
</feature>
<name>A0A1Y2AEF9_9FUNG</name>
<dbReference type="OrthoDB" id="2157358at2759"/>
<keyword evidence="5" id="KW-0812">Transmembrane</keyword>
<dbReference type="Pfam" id="PF13416">
    <property type="entry name" value="SBP_bac_8"/>
    <property type="match status" value="1"/>
</dbReference>
<proteinExistence type="inferred from homology"/>
<feature type="transmembrane region" description="Helical" evidence="5">
    <location>
        <begin position="448"/>
        <end position="469"/>
    </location>
</feature>
<feature type="transmembrane region" description="Helical" evidence="5">
    <location>
        <begin position="633"/>
        <end position="653"/>
    </location>
</feature>
<feature type="transmembrane region" description="Helical" evidence="5">
    <location>
        <begin position="601"/>
        <end position="621"/>
    </location>
</feature>
<dbReference type="PANTHER" id="PTHR43649:SF34">
    <property type="entry name" value="ABC TRANSPORTER PERIPLASMIC-BINDING PROTEIN YCJN-RELATED"/>
    <property type="match status" value="1"/>
</dbReference>
<evidence type="ECO:0000313" key="8">
    <source>
        <dbReference type="Proteomes" id="UP000193920"/>
    </source>
</evidence>
<evidence type="ECO:0000256" key="1">
    <source>
        <dbReference type="ARBA" id="ARBA00008520"/>
    </source>
</evidence>
<keyword evidence="5" id="KW-0472">Membrane</keyword>
<keyword evidence="3 6" id="KW-0732">Signal</keyword>
<evidence type="ECO:0000256" key="5">
    <source>
        <dbReference type="SAM" id="Phobius"/>
    </source>
</evidence>
<dbReference type="InterPro" id="IPR050490">
    <property type="entry name" value="Bact_solute-bd_prot1"/>
</dbReference>
<keyword evidence="8" id="KW-1185">Reference proteome</keyword>
<comment type="caution">
    <text evidence="7">The sequence shown here is derived from an EMBL/GenBank/DDBJ whole genome shotgun (WGS) entry which is preliminary data.</text>
</comment>
<evidence type="ECO:0000256" key="6">
    <source>
        <dbReference type="SAM" id="SignalP"/>
    </source>
</evidence>
<feature type="signal peptide" evidence="6">
    <location>
        <begin position="1"/>
        <end position="17"/>
    </location>
</feature>
<dbReference type="EMBL" id="MCOG01000276">
    <property type="protein sequence ID" value="ORY20941.1"/>
    <property type="molecule type" value="Genomic_DNA"/>
</dbReference>
<dbReference type="Proteomes" id="UP000193920">
    <property type="component" value="Unassembled WGS sequence"/>
</dbReference>
<feature type="transmembrane region" description="Helical" evidence="5">
    <location>
        <begin position="481"/>
        <end position="497"/>
    </location>
</feature>
<protein>
    <submittedName>
        <fullName evidence="7">Periplasmic binding protein-like II</fullName>
    </submittedName>
</protein>
<dbReference type="Gene3D" id="3.40.190.10">
    <property type="entry name" value="Periplasmic binding protein-like II"/>
    <property type="match status" value="2"/>
</dbReference>
<dbReference type="AlphaFoldDB" id="A0A1Y2AEF9"/>
<dbReference type="InterPro" id="IPR006059">
    <property type="entry name" value="SBP"/>
</dbReference>
<keyword evidence="2" id="KW-0813">Transport</keyword>
<feature type="transmembrane region" description="Helical" evidence="5">
    <location>
        <begin position="571"/>
        <end position="589"/>
    </location>
</feature>
<dbReference type="PANTHER" id="PTHR43649">
    <property type="entry name" value="ARABINOSE-BINDING PROTEIN-RELATED"/>
    <property type="match status" value="1"/>
</dbReference>
<evidence type="ECO:0000313" key="7">
    <source>
        <dbReference type="EMBL" id="ORY20941.1"/>
    </source>
</evidence>
<evidence type="ECO:0000256" key="2">
    <source>
        <dbReference type="ARBA" id="ARBA00022448"/>
    </source>
</evidence>
<feature type="region of interest" description="Disordered" evidence="4">
    <location>
        <begin position="745"/>
        <end position="764"/>
    </location>
</feature>
<keyword evidence="5" id="KW-1133">Transmembrane helix</keyword>
<accession>A0A1Y2AEF9</accession>
<sequence>MILQLLIILAIIYINKAIVINGITNTCYKYDLYSRYISEFNKYSNTNNLNITLNLEVFTKENSTVVVSEYETVLESLLKRKTTQYDLFFYDNIFTFKYGPHLLPLKEWLPEDHFKIYEGAQILKTCYYNDSWPIKTDVTVLYYNDKYLNKYNKTVPKTWDDLLDTSRYILNEERKQNNDDFIAYNGLFSYTEIGMCSLYEFIYSFRNNIDSPFPDIRSQETIESLKMMKTLKQEISSDEIFQKLEEFTEEKFDSGNFLFQKFWYCPWIHYNFTILPGKYENVSGSALGGYNLGINKYIKDSRKKAVAIVYKFLTSIEMQKKLLKDYGFLTAIPSIYNDKEICSNFNCEAMKKIQLIERPTAITKNYSSYSEKFRNYIYEYLYGNETAENVLKKIKNIVEVHNISIKGENNEMGLLILIVSLFFIILMLLSLVILFMGRFKPYFSFLPTDFWIVLIIGQCLVLSSELVTLGELKVIKCLMKTVNLCIGFTFHLIPILYKLMSNFPLENELSSWISRNRYLFLMFFTVLDILMNAIFFIEPYEVSVKAMFNNKKYHACVMKNTFGSFIEQLMIIHRIIITIAIILLVYIEWSITIIHKELKTLSSAIIIDLFCYIIFFILRVTDTKIKNYESYNFILFLIVLVFSLSNYMLLYVMKIIKIFIDKRKTESIDVQMLKNQFNSKNKDYSISNQLPTDNSNKSLNVFEKITKYHYQKSIQSSNSLNTYSNNELKQLKSNDFANKSSITDCGSGSNDSNINKSLNGNNIL</sequence>
<evidence type="ECO:0000256" key="3">
    <source>
        <dbReference type="ARBA" id="ARBA00022729"/>
    </source>
</evidence>